<reference evidence="2 3" key="1">
    <citation type="submission" date="2019-10" db="EMBL/GenBank/DDBJ databases">
        <title>Whole genome shotgun sequence of Acrocarpospora macrocephala NBRC 16266.</title>
        <authorList>
            <person name="Ichikawa N."/>
            <person name="Kimura A."/>
            <person name="Kitahashi Y."/>
            <person name="Komaki H."/>
            <person name="Oguchi A."/>
        </authorList>
    </citation>
    <scope>NUCLEOTIDE SEQUENCE [LARGE SCALE GENOMIC DNA]</scope>
    <source>
        <strain evidence="2 3">NBRC 16266</strain>
    </source>
</reference>
<proteinExistence type="predicted"/>
<dbReference type="EMBL" id="BLAE01000072">
    <property type="protein sequence ID" value="GES15264.1"/>
    <property type="molecule type" value="Genomic_DNA"/>
</dbReference>
<keyword evidence="3" id="KW-1185">Reference proteome</keyword>
<feature type="transmembrane region" description="Helical" evidence="1">
    <location>
        <begin position="111"/>
        <end position="128"/>
    </location>
</feature>
<keyword evidence="1" id="KW-0812">Transmembrane</keyword>
<organism evidence="2 3">
    <name type="scientific">Acrocarpospora macrocephala</name>
    <dbReference type="NCBI Taxonomy" id="150177"/>
    <lineage>
        <taxon>Bacteria</taxon>
        <taxon>Bacillati</taxon>
        <taxon>Actinomycetota</taxon>
        <taxon>Actinomycetes</taxon>
        <taxon>Streptosporangiales</taxon>
        <taxon>Streptosporangiaceae</taxon>
        <taxon>Acrocarpospora</taxon>
    </lineage>
</organism>
<gene>
    <name evidence="2" type="ORF">Amac_088610</name>
</gene>
<feature type="transmembrane region" description="Helical" evidence="1">
    <location>
        <begin position="174"/>
        <end position="192"/>
    </location>
</feature>
<dbReference type="PANTHER" id="PTHR36832">
    <property type="entry name" value="SLR1174 PROTEIN-RELATED"/>
    <property type="match status" value="1"/>
</dbReference>
<dbReference type="PANTHER" id="PTHR36832:SF1">
    <property type="entry name" value="SLR1174 PROTEIN"/>
    <property type="match status" value="1"/>
</dbReference>
<dbReference type="InterPro" id="IPR010390">
    <property type="entry name" value="ABC-2_transporter-like"/>
</dbReference>
<comment type="caution">
    <text evidence="2">The sequence shown here is derived from an EMBL/GenBank/DDBJ whole genome shotgun (WGS) entry which is preliminary data.</text>
</comment>
<accession>A0A5M3X2C2</accession>
<feature type="transmembrane region" description="Helical" evidence="1">
    <location>
        <begin position="231"/>
        <end position="252"/>
    </location>
</feature>
<keyword evidence="1" id="KW-1133">Transmembrane helix</keyword>
<evidence type="ECO:0000313" key="3">
    <source>
        <dbReference type="Proteomes" id="UP000331127"/>
    </source>
</evidence>
<keyword evidence="1" id="KW-0472">Membrane</keyword>
<feature type="transmembrane region" description="Helical" evidence="1">
    <location>
        <begin position="198"/>
        <end position="219"/>
    </location>
</feature>
<dbReference type="Proteomes" id="UP000331127">
    <property type="component" value="Unassembled WGS sequence"/>
</dbReference>
<dbReference type="Pfam" id="PF06182">
    <property type="entry name" value="ABC2_membrane_6"/>
    <property type="match status" value="1"/>
</dbReference>
<dbReference type="AlphaFoldDB" id="A0A5M3X2C2"/>
<feature type="transmembrane region" description="Helical" evidence="1">
    <location>
        <begin position="140"/>
        <end position="167"/>
    </location>
</feature>
<evidence type="ECO:0000313" key="2">
    <source>
        <dbReference type="EMBL" id="GES15264.1"/>
    </source>
</evidence>
<dbReference type="RefSeq" id="WP_155360401.1">
    <property type="nucleotide sequence ID" value="NZ_BAAAHL010000001.1"/>
</dbReference>
<feature type="transmembrane region" description="Helical" evidence="1">
    <location>
        <begin position="21"/>
        <end position="43"/>
    </location>
</feature>
<sequence length="262" mass="28793">MWRTYRGLMTVSWREAMAFRAGLVVYLLSTVFPFLMMGVWLTITRQTDPAGLDAGYFISYYTAAAVVNQLTSVWVIATWDDEIRTGQLSTRLLRPRDPVHQFLCQEACRRALAGAIGITALIVIQVTVPDFGQPRSIGAAALAVLSVLAAFALNFLMQCVFGMLAFWLTMVRRVYGVWIGIGFFLSGWVAPLDTLPDGVRAIAELSPFAATLATPVYTLTGTISGAESLRLLGVAAIWIVILLVLYRALWFAGLRRFDAVGS</sequence>
<feature type="transmembrane region" description="Helical" evidence="1">
    <location>
        <begin position="55"/>
        <end position="77"/>
    </location>
</feature>
<evidence type="ECO:0000256" key="1">
    <source>
        <dbReference type="SAM" id="Phobius"/>
    </source>
</evidence>
<name>A0A5M3X2C2_9ACTN</name>
<protein>
    <submittedName>
        <fullName evidence="2">ABC transporter permease</fullName>
    </submittedName>
</protein>
<dbReference type="OrthoDB" id="8582979at2"/>